<keyword evidence="3" id="KW-1185">Reference proteome</keyword>
<dbReference type="Gene3D" id="1.10.630.10">
    <property type="entry name" value="Cytochrome P450"/>
    <property type="match status" value="1"/>
</dbReference>
<protein>
    <submittedName>
        <fullName evidence="2">Cytochrome P450</fullName>
    </submittedName>
</protein>
<name>A0ABV8J202_9ACTN</name>
<dbReference type="RefSeq" id="WP_378071406.1">
    <property type="nucleotide sequence ID" value="NZ_JBHSBL010000024.1"/>
</dbReference>
<dbReference type="Pfam" id="PF00067">
    <property type="entry name" value="p450"/>
    <property type="match status" value="1"/>
</dbReference>
<dbReference type="PANTHER" id="PTHR46696:SF3">
    <property type="entry name" value="PULCHERRIMINIC ACID SYNTHASE"/>
    <property type="match status" value="1"/>
</dbReference>
<gene>
    <name evidence="2" type="ORF">ACFO0C_36845</name>
</gene>
<proteinExistence type="inferred from homology"/>
<organism evidence="2 3">
    <name type="scientific">Actinoplanes subglobosus</name>
    <dbReference type="NCBI Taxonomy" id="1547892"/>
    <lineage>
        <taxon>Bacteria</taxon>
        <taxon>Bacillati</taxon>
        <taxon>Actinomycetota</taxon>
        <taxon>Actinomycetes</taxon>
        <taxon>Micromonosporales</taxon>
        <taxon>Micromonosporaceae</taxon>
        <taxon>Actinoplanes</taxon>
    </lineage>
</organism>
<evidence type="ECO:0000256" key="1">
    <source>
        <dbReference type="ARBA" id="ARBA00010617"/>
    </source>
</evidence>
<dbReference type="Proteomes" id="UP001595867">
    <property type="component" value="Unassembled WGS sequence"/>
</dbReference>
<evidence type="ECO:0000313" key="2">
    <source>
        <dbReference type="EMBL" id="MFC4070532.1"/>
    </source>
</evidence>
<sequence>MTVTDILSPECLADPTAVWEALRETEPLAFHQGMNAYVISRYADVERAFKDPVFTSDNYSWQLEPVHGRTILQMDGREHSVHRRLVTPAFRGGELTARFVPVMRRNTTELLDAFRYDGEVDLVDAFTTRYPINVIVDMLGLPKSDHALFHRWYTSLMAFLANLTQDPAVAAAGLRTRDELTDYLLPRIAECRADPRDDLLSVLCTAEIDGERMTEREIKSFVSLLLLAGGETTDKALASMMLNLVRHPDQMAKVRADRSLIGHALAETLRHSPPVQMIMRQPAADVELSGGTVPAGATVVCLIAAANRDPRVYADPDRFDVSRPDLDFAKAYTAAANHTGFALGRHFCVGAMLAKTEVEVAANALLDAMDDIELAEPAHPRGLFTRAPASLRLRFRPAR</sequence>
<dbReference type="InterPro" id="IPR001128">
    <property type="entry name" value="Cyt_P450"/>
</dbReference>
<dbReference type="SUPFAM" id="SSF48264">
    <property type="entry name" value="Cytochrome P450"/>
    <property type="match status" value="1"/>
</dbReference>
<dbReference type="InterPro" id="IPR036396">
    <property type="entry name" value="Cyt_P450_sf"/>
</dbReference>
<dbReference type="InterPro" id="IPR002397">
    <property type="entry name" value="Cyt_P450_B"/>
</dbReference>
<dbReference type="PANTHER" id="PTHR46696">
    <property type="entry name" value="P450, PUTATIVE (EUROFUNG)-RELATED"/>
    <property type="match status" value="1"/>
</dbReference>
<comment type="caution">
    <text evidence="2">The sequence shown here is derived from an EMBL/GenBank/DDBJ whole genome shotgun (WGS) entry which is preliminary data.</text>
</comment>
<reference evidence="3" key="1">
    <citation type="journal article" date="2019" name="Int. J. Syst. Evol. Microbiol.">
        <title>The Global Catalogue of Microorganisms (GCM) 10K type strain sequencing project: providing services to taxonomists for standard genome sequencing and annotation.</title>
        <authorList>
            <consortium name="The Broad Institute Genomics Platform"/>
            <consortium name="The Broad Institute Genome Sequencing Center for Infectious Disease"/>
            <person name="Wu L."/>
            <person name="Ma J."/>
        </authorList>
    </citation>
    <scope>NUCLEOTIDE SEQUENCE [LARGE SCALE GENOMIC DNA]</scope>
    <source>
        <strain evidence="3">TBRC 5832</strain>
    </source>
</reference>
<evidence type="ECO:0000313" key="3">
    <source>
        <dbReference type="Proteomes" id="UP001595867"/>
    </source>
</evidence>
<dbReference type="EMBL" id="JBHSBL010000024">
    <property type="protein sequence ID" value="MFC4070532.1"/>
    <property type="molecule type" value="Genomic_DNA"/>
</dbReference>
<comment type="similarity">
    <text evidence="1">Belongs to the cytochrome P450 family.</text>
</comment>
<dbReference type="PRINTS" id="PR00359">
    <property type="entry name" value="BP450"/>
</dbReference>
<accession>A0ABV8J202</accession>